<protein>
    <recommendedName>
        <fullName evidence="1">DUF6602 domain-containing protein</fullName>
    </recommendedName>
</protein>
<dbReference type="CDD" id="cd21173">
    <property type="entry name" value="NucC-like"/>
    <property type="match status" value="1"/>
</dbReference>
<name>A0AAI9K5U3_9FIRM</name>
<dbReference type="Pfam" id="PF20247">
    <property type="entry name" value="DUF6602"/>
    <property type="match status" value="1"/>
</dbReference>
<dbReference type="EMBL" id="BLYL01000013">
    <property type="protein sequence ID" value="GFO95024.1"/>
    <property type="molecule type" value="Genomic_DNA"/>
</dbReference>
<proteinExistence type="predicted"/>
<evidence type="ECO:0000313" key="3">
    <source>
        <dbReference type="Proteomes" id="UP000660047"/>
    </source>
</evidence>
<reference evidence="2" key="1">
    <citation type="submission" date="2020-06" db="EMBL/GenBank/DDBJ databases">
        <title>Characterization of fructooligosaccharide metabolism and fructooligosaccharide-degrading enzymes in human commensal butyrate producers.</title>
        <authorList>
            <person name="Tanno H."/>
            <person name="Fujii T."/>
            <person name="Hirano K."/>
            <person name="Maeno S."/>
            <person name="Tonozuka T."/>
            <person name="Sakamoto M."/>
            <person name="Ohkuma M."/>
            <person name="Tochio T."/>
            <person name="Endo A."/>
        </authorList>
    </citation>
    <scope>NUCLEOTIDE SEQUENCE</scope>
    <source>
        <strain evidence="2">JCM 31265</strain>
    </source>
</reference>
<organism evidence="2 3">
    <name type="scientific">Coprococcus eutactus</name>
    <dbReference type="NCBI Taxonomy" id="33043"/>
    <lineage>
        <taxon>Bacteria</taxon>
        <taxon>Bacillati</taxon>
        <taxon>Bacillota</taxon>
        <taxon>Clostridia</taxon>
        <taxon>Lachnospirales</taxon>
        <taxon>Lachnospiraceae</taxon>
        <taxon>Coprococcus</taxon>
    </lineage>
</organism>
<evidence type="ECO:0000259" key="1">
    <source>
        <dbReference type="Pfam" id="PF20247"/>
    </source>
</evidence>
<feature type="domain" description="DUF6602" evidence="1">
    <location>
        <begin position="33"/>
        <end position="130"/>
    </location>
</feature>
<evidence type="ECO:0000313" key="2">
    <source>
        <dbReference type="EMBL" id="GFO95024.1"/>
    </source>
</evidence>
<dbReference type="AlphaFoldDB" id="A0AAI9K5U3"/>
<accession>A0AAI9K5U3</accession>
<dbReference type="Proteomes" id="UP000660047">
    <property type="component" value="Unassembled WGS sequence"/>
</dbReference>
<comment type="caution">
    <text evidence="2">The sequence shown here is derived from an EMBL/GenBank/DDBJ whole genome shotgun (WGS) entry which is preliminary data.</text>
</comment>
<sequence>MNMSTSTHDLFDFFKKANSNISDEYTRICRRVNEDPGTAGDQGEENWKELLESWIPPYFQIVTKGRILSDSGETSPQVDVIVLSPDYPKSLLNCKEYLSGGVVAAFECKTTLRRKHIGEFIEHSKKIEKLAINENGTPRKDLQSKIYYGLLAHSHEWKKENSNPKENIEKAIWEYDEKYVTHPREIPDIICVADLGVWKSQKMIVPNYDNGKGLKGNYVMSGYIASDNKEEFFTPVGSCVFDLLQNIAWRYPSVRDIVTYMRKLNISGSGSGHSRPWEWSILSEETQENIYRLKNGGFWNEWGMVID</sequence>
<gene>
    <name evidence="2" type="ORF">COEU31_20700</name>
</gene>
<dbReference type="InterPro" id="IPR046537">
    <property type="entry name" value="DUF6602"/>
</dbReference>